<keyword evidence="1" id="KW-0732">Signal</keyword>
<feature type="signal peptide" evidence="1">
    <location>
        <begin position="1"/>
        <end position="26"/>
    </location>
</feature>
<sequence>MGCFNIYCFLSIAFLLLTFISTTVRGVKLAHSSPTTTTTSSSSSFHNSLQFEFPHDHRSSDIMVGDSVQIHWKRNSTTDPMDSGIFFAALHPSSQTQTPDQLQSQPSWQIPLRLEKIFGLRNHDSSPSASVVADPIIDLSELELDTHTERRYHGKELEEGDRVESKMRRPALVVEDRMATIRKVVTVEVGQNEGIITLPTFYHGYVSTFCGYPKWCPYPSFLF</sequence>
<evidence type="ECO:0000313" key="3">
    <source>
        <dbReference type="Proteomes" id="UP000297245"/>
    </source>
</evidence>
<reference evidence="2 3" key="1">
    <citation type="journal article" date="2019" name="Nat. Ecol. Evol.">
        <title>Megaphylogeny resolves global patterns of mushroom evolution.</title>
        <authorList>
            <person name="Varga T."/>
            <person name="Krizsan K."/>
            <person name="Foldi C."/>
            <person name="Dima B."/>
            <person name="Sanchez-Garcia M."/>
            <person name="Sanchez-Ramirez S."/>
            <person name="Szollosi G.J."/>
            <person name="Szarkandi J.G."/>
            <person name="Papp V."/>
            <person name="Albert L."/>
            <person name="Andreopoulos W."/>
            <person name="Angelini C."/>
            <person name="Antonin V."/>
            <person name="Barry K.W."/>
            <person name="Bougher N.L."/>
            <person name="Buchanan P."/>
            <person name="Buyck B."/>
            <person name="Bense V."/>
            <person name="Catcheside P."/>
            <person name="Chovatia M."/>
            <person name="Cooper J."/>
            <person name="Damon W."/>
            <person name="Desjardin D."/>
            <person name="Finy P."/>
            <person name="Geml J."/>
            <person name="Haridas S."/>
            <person name="Hughes K."/>
            <person name="Justo A."/>
            <person name="Karasinski D."/>
            <person name="Kautmanova I."/>
            <person name="Kiss B."/>
            <person name="Kocsube S."/>
            <person name="Kotiranta H."/>
            <person name="LaButti K.M."/>
            <person name="Lechner B.E."/>
            <person name="Liimatainen K."/>
            <person name="Lipzen A."/>
            <person name="Lukacs Z."/>
            <person name="Mihaltcheva S."/>
            <person name="Morgado L.N."/>
            <person name="Niskanen T."/>
            <person name="Noordeloos M.E."/>
            <person name="Ohm R.A."/>
            <person name="Ortiz-Santana B."/>
            <person name="Ovrebo C."/>
            <person name="Racz N."/>
            <person name="Riley R."/>
            <person name="Savchenko A."/>
            <person name="Shiryaev A."/>
            <person name="Soop K."/>
            <person name="Spirin V."/>
            <person name="Szebenyi C."/>
            <person name="Tomsovsky M."/>
            <person name="Tulloss R.E."/>
            <person name="Uehling J."/>
            <person name="Grigoriev I.V."/>
            <person name="Vagvolgyi C."/>
            <person name="Papp T."/>
            <person name="Martin F.M."/>
            <person name="Miettinen O."/>
            <person name="Hibbett D.S."/>
            <person name="Nagy L.G."/>
        </authorList>
    </citation>
    <scope>NUCLEOTIDE SEQUENCE [LARGE SCALE GENOMIC DNA]</scope>
    <source>
        <strain evidence="2 3">CBS 962.96</strain>
    </source>
</reference>
<dbReference type="EMBL" id="ML179251">
    <property type="protein sequence ID" value="THU93367.1"/>
    <property type="molecule type" value="Genomic_DNA"/>
</dbReference>
<evidence type="ECO:0000313" key="2">
    <source>
        <dbReference type="EMBL" id="THU93367.1"/>
    </source>
</evidence>
<feature type="chain" id="PRO_5020891577" evidence="1">
    <location>
        <begin position="27"/>
        <end position="223"/>
    </location>
</feature>
<protein>
    <submittedName>
        <fullName evidence="2">Uncharacterized protein</fullName>
    </submittedName>
</protein>
<organism evidence="2 3">
    <name type="scientific">Dendrothele bispora (strain CBS 962.96)</name>
    <dbReference type="NCBI Taxonomy" id="1314807"/>
    <lineage>
        <taxon>Eukaryota</taxon>
        <taxon>Fungi</taxon>
        <taxon>Dikarya</taxon>
        <taxon>Basidiomycota</taxon>
        <taxon>Agaricomycotina</taxon>
        <taxon>Agaricomycetes</taxon>
        <taxon>Agaricomycetidae</taxon>
        <taxon>Agaricales</taxon>
        <taxon>Agaricales incertae sedis</taxon>
        <taxon>Dendrothele</taxon>
    </lineage>
</organism>
<proteinExistence type="predicted"/>
<dbReference type="Proteomes" id="UP000297245">
    <property type="component" value="Unassembled WGS sequence"/>
</dbReference>
<name>A0A4S8LUY8_DENBC</name>
<gene>
    <name evidence="2" type="ORF">K435DRAFT_193931</name>
</gene>
<accession>A0A4S8LUY8</accession>
<evidence type="ECO:0000256" key="1">
    <source>
        <dbReference type="SAM" id="SignalP"/>
    </source>
</evidence>
<keyword evidence="3" id="KW-1185">Reference proteome</keyword>
<dbReference type="AlphaFoldDB" id="A0A4S8LUY8"/>